<proteinExistence type="predicted"/>
<dbReference type="AlphaFoldDB" id="A0A1M6B418"/>
<dbReference type="STRING" id="1121955.SAMN02745146_0859"/>
<reference evidence="1 2" key="1">
    <citation type="submission" date="2016-11" db="EMBL/GenBank/DDBJ databases">
        <authorList>
            <person name="Jaros S."/>
            <person name="Januszkiewicz K."/>
            <person name="Wedrychowicz H."/>
        </authorList>
    </citation>
    <scope>NUCLEOTIDE SEQUENCE [LARGE SCALE GENOMIC DNA]</scope>
    <source>
        <strain evidence="1 2">DSM 21074</strain>
    </source>
</reference>
<evidence type="ECO:0000313" key="1">
    <source>
        <dbReference type="EMBL" id="SHI43203.1"/>
    </source>
</evidence>
<keyword evidence="2" id="KW-1185">Reference proteome</keyword>
<dbReference type="OrthoDB" id="978691at2"/>
<dbReference type="Proteomes" id="UP000184418">
    <property type="component" value="Unassembled WGS sequence"/>
</dbReference>
<sequence>MFVPFDQLPDAARIWIYQAGRPLTAAEIAAVQPALAQFAEAWTSHGRTLQASAAILHRQFLVIGLNEAVADASGCSIDASVRFVQQVEQQLGVELLEKSRLAFLVGGEVRLLGRQELRQAVADGTLTPETLYFDNTIAQRGQLQQAWPAPAATTWLAKYFAAEAKNQDPSRNHR</sequence>
<organism evidence="1 2">
    <name type="scientific">Hymenobacter daecheongensis DSM 21074</name>
    <dbReference type="NCBI Taxonomy" id="1121955"/>
    <lineage>
        <taxon>Bacteria</taxon>
        <taxon>Pseudomonadati</taxon>
        <taxon>Bacteroidota</taxon>
        <taxon>Cytophagia</taxon>
        <taxon>Cytophagales</taxon>
        <taxon>Hymenobacteraceae</taxon>
        <taxon>Hymenobacter</taxon>
    </lineage>
</organism>
<accession>A0A1M6B418</accession>
<dbReference type="EMBL" id="FQYN01000001">
    <property type="protein sequence ID" value="SHI43203.1"/>
    <property type="molecule type" value="Genomic_DNA"/>
</dbReference>
<dbReference type="RefSeq" id="WP_073105629.1">
    <property type="nucleotide sequence ID" value="NZ_FQYN01000001.1"/>
</dbReference>
<gene>
    <name evidence="1" type="ORF">SAMN02745146_0859</name>
</gene>
<name>A0A1M6B418_9BACT</name>
<evidence type="ECO:0000313" key="2">
    <source>
        <dbReference type="Proteomes" id="UP000184418"/>
    </source>
</evidence>
<protein>
    <recommendedName>
        <fullName evidence="3">ABC transporter ATPase</fullName>
    </recommendedName>
</protein>
<evidence type="ECO:0008006" key="3">
    <source>
        <dbReference type="Google" id="ProtNLM"/>
    </source>
</evidence>